<dbReference type="InterPro" id="IPR050206">
    <property type="entry name" value="FtsK/SpoIIIE/SftA"/>
</dbReference>
<dbReference type="InterPro" id="IPR002543">
    <property type="entry name" value="FtsK_dom"/>
</dbReference>
<evidence type="ECO:0000256" key="2">
    <source>
        <dbReference type="ARBA" id="ARBA00022840"/>
    </source>
</evidence>
<dbReference type="CDD" id="cd01127">
    <property type="entry name" value="TrwB_TraG_TraD_VirD4"/>
    <property type="match status" value="1"/>
</dbReference>
<dbReference type="SUPFAM" id="SSF52540">
    <property type="entry name" value="P-loop containing nucleoside triphosphate hydrolases"/>
    <property type="match status" value="1"/>
</dbReference>
<dbReference type="Pfam" id="PF01580">
    <property type="entry name" value="FtsK_SpoIIIE"/>
    <property type="match status" value="1"/>
</dbReference>
<dbReference type="Proteomes" id="UP001321475">
    <property type="component" value="Chromosome"/>
</dbReference>
<dbReference type="PANTHER" id="PTHR22683:SF1">
    <property type="entry name" value="TYPE VII SECRETION SYSTEM PROTEIN ESSC"/>
    <property type="match status" value="1"/>
</dbReference>
<organism evidence="6 7">
    <name type="scientific">Paraoerskovia sediminicola</name>
    <dbReference type="NCBI Taxonomy" id="1138587"/>
    <lineage>
        <taxon>Bacteria</taxon>
        <taxon>Bacillati</taxon>
        <taxon>Actinomycetota</taxon>
        <taxon>Actinomycetes</taxon>
        <taxon>Micrococcales</taxon>
        <taxon>Cellulomonadaceae</taxon>
        <taxon>Paraoerskovia</taxon>
    </lineage>
</organism>
<proteinExistence type="predicted"/>
<dbReference type="InterPro" id="IPR027417">
    <property type="entry name" value="P-loop_NTPase"/>
</dbReference>
<accession>A0ABM8G3T4</accession>
<dbReference type="PANTHER" id="PTHR22683">
    <property type="entry name" value="SPORULATION PROTEIN RELATED"/>
    <property type="match status" value="1"/>
</dbReference>
<evidence type="ECO:0000256" key="1">
    <source>
        <dbReference type="ARBA" id="ARBA00022741"/>
    </source>
</evidence>
<feature type="domain" description="FtsK" evidence="5">
    <location>
        <begin position="41"/>
        <end position="224"/>
    </location>
</feature>
<dbReference type="EMBL" id="AP027729">
    <property type="protein sequence ID" value="BDZ42827.1"/>
    <property type="molecule type" value="Genomic_DNA"/>
</dbReference>
<keyword evidence="1 3" id="KW-0547">Nucleotide-binding</keyword>
<evidence type="ECO:0000256" key="4">
    <source>
        <dbReference type="SAM" id="MobiDB-lite"/>
    </source>
</evidence>
<reference evidence="7" key="1">
    <citation type="journal article" date="2019" name="Int. J. Syst. Evol. Microbiol.">
        <title>The Global Catalogue of Microorganisms (GCM) 10K type strain sequencing project: providing services to taxonomists for standard genome sequencing and annotation.</title>
        <authorList>
            <consortium name="The Broad Institute Genomics Platform"/>
            <consortium name="The Broad Institute Genome Sequencing Center for Infectious Disease"/>
            <person name="Wu L."/>
            <person name="Ma J."/>
        </authorList>
    </citation>
    <scope>NUCLEOTIDE SEQUENCE [LARGE SCALE GENOMIC DNA]</scope>
    <source>
        <strain evidence="7">NBRC 108565</strain>
    </source>
</reference>
<evidence type="ECO:0000313" key="7">
    <source>
        <dbReference type="Proteomes" id="UP001321475"/>
    </source>
</evidence>
<feature type="binding site" evidence="3">
    <location>
        <begin position="58"/>
        <end position="65"/>
    </location>
    <ligand>
        <name>ATP</name>
        <dbReference type="ChEBI" id="CHEBI:30616"/>
    </ligand>
</feature>
<dbReference type="PROSITE" id="PS50901">
    <property type="entry name" value="FTSK"/>
    <property type="match status" value="1"/>
</dbReference>
<evidence type="ECO:0000256" key="3">
    <source>
        <dbReference type="PROSITE-ProRule" id="PRU00289"/>
    </source>
</evidence>
<protein>
    <recommendedName>
        <fullName evidence="5">FtsK domain-containing protein</fullName>
    </recommendedName>
</protein>
<evidence type="ECO:0000313" key="6">
    <source>
        <dbReference type="EMBL" id="BDZ42827.1"/>
    </source>
</evidence>
<gene>
    <name evidence="6" type="ORF">GCM10025865_21260</name>
</gene>
<keyword evidence="7" id="KW-1185">Reference proteome</keyword>
<feature type="compositionally biased region" description="Polar residues" evidence="4">
    <location>
        <begin position="248"/>
        <end position="259"/>
    </location>
</feature>
<dbReference type="Gene3D" id="3.40.50.300">
    <property type="entry name" value="P-loop containing nucleotide triphosphate hydrolases"/>
    <property type="match status" value="1"/>
</dbReference>
<keyword evidence="2 3" id="KW-0067">ATP-binding</keyword>
<feature type="region of interest" description="Disordered" evidence="4">
    <location>
        <begin position="235"/>
        <end position="292"/>
    </location>
</feature>
<name>A0ABM8G3T4_9CELL</name>
<evidence type="ECO:0000259" key="5">
    <source>
        <dbReference type="PROSITE" id="PS50901"/>
    </source>
</evidence>
<sequence length="292" mass="30137">MSLADVVDAPPTPDVRWLAARWDARRTESAGLSAPIGRSADGTVDLDLAGGPHTLIAGTTGSGKSGLLQALVLGLALRYPPDLVSLVLVDFKGGAGFGRCASLPHVVGTVTDLDAGLAVRALAGIRAELGRREKVLAEHGAQHVDDLPRGTLPRIVLVLDEFRALADDHPEVLAGIMRVAAQGRSLGMHLVLATQRPAGAVNAEIRANVTLRIALRTVERSESLDIVDVPDAAAIPSGTPAGPWSAARTGSRSPCSALSSRAPVDPATAGSAAHPPGAHQPVGRARTHRPRT</sequence>